<gene>
    <name evidence="1" type="ORF">HFZ78_23090</name>
</gene>
<organism evidence="1 2">
    <name type="scientific">Priestia megaterium</name>
    <name type="common">Bacillus megaterium</name>
    <dbReference type="NCBI Taxonomy" id="1404"/>
    <lineage>
        <taxon>Bacteria</taxon>
        <taxon>Bacillati</taxon>
        <taxon>Bacillota</taxon>
        <taxon>Bacilli</taxon>
        <taxon>Bacillales</taxon>
        <taxon>Bacillaceae</taxon>
        <taxon>Priestia</taxon>
    </lineage>
</organism>
<accession>A0A6H1P7I2</accession>
<evidence type="ECO:0000313" key="2">
    <source>
        <dbReference type="Proteomes" id="UP000501868"/>
    </source>
</evidence>
<proteinExistence type="predicted"/>
<reference evidence="1 2" key="1">
    <citation type="submission" date="2020-04" db="EMBL/GenBank/DDBJ databases">
        <title>Genome-Wide Identification of 5-Methylcytosine Sites in Bacterial Genomes By High-Throughput Sequencing of MspJI Restriction Fragments.</title>
        <authorList>
            <person name="Wu V."/>
        </authorList>
    </citation>
    <scope>NUCLEOTIDE SEQUENCE [LARGE SCALE GENOMIC DNA]</scope>
    <source>
        <strain evidence="1 2">S2</strain>
    </source>
</reference>
<evidence type="ECO:0000313" key="1">
    <source>
        <dbReference type="EMBL" id="QIZ09231.1"/>
    </source>
</evidence>
<name>A0A6H1P7I2_PRIMG</name>
<dbReference type="AlphaFoldDB" id="A0A6H1P7I2"/>
<dbReference type="Proteomes" id="UP000501868">
    <property type="component" value="Chromosome"/>
</dbReference>
<dbReference type="EMBL" id="CP051128">
    <property type="protein sequence ID" value="QIZ09231.1"/>
    <property type="molecule type" value="Genomic_DNA"/>
</dbReference>
<sequence>MLDLIQPIYSPCYGKVENILDNESYHIYEWEKLFLIREKNGSVKEIRVGVSGLVTTQNVKENQNETPNTVLAKIKEDLFITGSD</sequence>
<protein>
    <submittedName>
        <fullName evidence="1">Uncharacterized protein</fullName>
    </submittedName>
</protein>
<reference evidence="1 2" key="2">
    <citation type="submission" date="2020-04" db="EMBL/GenBank/DDBJ databases">
        <authorList>
            <person name="Fomenkov A."/>
            <person name="Anton B.P."/>
            <person name="Roberts R.J."/>
        </authorList>
    </citation>
    <scope>NUCLEOTIDE SEQUENCE [LARGE SCALE GENOMIC DNA]</scope>
    <source>
        <strain evidence="1 2">S2</strain>
    </source>
</reference>